<keyword evidence="3" id="KW-1185">Reference proteome</keyword>
<evidence type="ECO:0000313" key="2">
    <source>
        <dbReference type="EMBL" id="RFN54855.1"/>
    </source>
</evidence>
<reference evidence="2 3" key="1">
    <citation type="journal article" date="2018" name="PLoS Pathog.">
        <title>Evolution of structural diversity of trichothecenes, a family of toxins produced by plant pathogenic and entomopathogenic fungi.</title>
        <authorList>
            <person name="Proctor R.H."/>
            <person name="McCormick S.P."/>
            <person name="Kim H.S."/>
            <person name="Cardoza R.E."/>
            <person name="Stanley A.M."/>
            <person name="Lindo L."/>
            <person name="Kelly A."/>
            <person name="Brown D.W."/>
            <person name="Lee T."/>
            <person name="Vaughan M.M."/>
            <person name="Alexander N.J."/>
            <person name="Busman M."/>
            <person name="Gutierrez S."/>
        </authorList>
    </citation>
    <scope>NUCLEOTIDE SEQUENCE [LARGE SCALE GENOMIC DNA]</scope>
    <source>
        <strain evidence="2 3">NRRL 13405</strain>
    </source>
</reference>
<evidence type="ECO:0000256" key="1">
    <source>
        <dbReference type="SAM" id="MobiDB-lite"/>
    </source>
</evidence>
<name>A0A395N4C8_9HYPO</name>
<gene>
    <name evidence="2" type="ORF">FIE12Z_822</name>
</gene>
<accession>A0A395N4C8</accession>
<sequence>MKRIKTKVFIKYERIVPRSLIRSYFEEESTKAKLTIIKKISGYFKEVKPSINRVTFIIPLFDEDNDKNDKDKTVKDKTVKKGPSDHSVTLSTRLEAKYGTEDMHDSLANVPFPKAHLLAGAHTIQPIEPATPDTAPAVTPDADNFGQTWPTRMQLWNESSTAPRDWLAIQLYREATPLLCHGQMEMSEPDSSTTVVDPFTSFTSDNESHPAFNIGQQIPKIRTLRVDIAKEVIVCKTQLFQQERENIRKHCAAFNAVLDRLELPSRTPIRIWFFPQTSFHEAWWEALENTHASTFMRVYGIHAYHQTLRWYSTVDLTNGVADISQGPASPSTHSSGVGYDGRPMPTIKYSPGQLEQIRVEITRSLRLTETDSSA</sequence>
<comment type="caution">
    <text evidence="2">The sequence shown here is derived from an EMBL/GenBank/DDBJ whole genome shotgun (WGS) entry which is preliminary data.</text>
</comment>
<feature type="compositionally biased region" description="Basic and acidic residues" evidence="1">
    <location>
        <begin position="67"/>
        <end position="84"/>
    </location>
</feature>
<organism evidence="2 3">
    <name type="scientific">Fusarium flagelliforme</name>
    <dbReference type="NCBI Taxonomy" id="2675880"/>
    <lineage>
        <taxon>Eukaryota</taxon>
        <taxon>Fungi</taxon>
        <taxon>Dikarya</taxon>
        <taxon>Ascomycota</taxon>
        <taxon>Pezizomycotina</taxon>
        <taxon>Sordariomycetes</taxon>
        <taxon>Hypocreomycetidae</taxon>
        <taxon>Hypocreales</taxon>
        <taxon>Nectriaceae</taxon>
        <taxon>Fusarium</taxon>
        <taxon>Fusarium incarnatum-equiseti species complex</taxon>
    </lineage>
</organism>
<dbReference type="STRING" id="2594813.A0A395N4C8"/>
<dbReference type="EMBL" id="PXXK01000014">
    <property type="protein sequence ID" value="RFN54855.1"/>
    <property type="molecule type" value="Genomic_DNA"/>
</dbReference>
<evidence type="ECO:0000313" key="3">
    <source>
        <dbReference type="Proteomes" id="UP000265631"/>
    </source>
</evidence>
<protein>
    <submittedName>
        <fullName evidence="2">Uncharacterized protein</fullName>
    </submittedName>
</protein>
<dbReference type="Proteomes" id="UP000265631">
    <property type="component" value="Unassembled WGS sequence"/>
</dbReference>
<proteinExistence type="predicted"/>
<feature type="region of interest" description="Disordered" evidence="1">
    <location>
        <begin position="67"/>
        <end position="86"/>
    </location>
</feature>
<dbReference type="AlphaFoldDB" id="A0A395N4C8"/>